<gene>
    <name evidence="3" type="ORF">MOQ_006973</name>
</gene>
<keyword evidence="2" id="KW-0472">Membrane</keyword>
<evidence type="ECO:0000256" key="1">
    <source>
        <dbReference type="SAM" id="MobiDB-lite"/>
    </source>
</evidence>
<protein>
    <recommendedName>
        <fullName evidence="5">FLA1-binding protein</fullName>
    </recommendedName>
</protein>
<feature type="transmembrane region" description="Helical" evidence="2">
    <location>
        <begin position="530"/>
        <end position="551"/>
    </location>
</feature>
<dbReference type="Proteomes" id="UP000007350">
    <property type="component" value="Unassembled WGS sequence"/>
</dbReference>
<sequence>QGIINDKTIIYFVEGQSSLRYITADYVHTVTISTKLSFTDVKLYGGKLYMTEQTKDEIWVCDIDMNGVPVTCVLQNGFKCDYGKYHGITVTKLGVFVVGESASGICHFDMHGNKISVLGGNYVDVYSLPTDTLFVMSFTELLHLRVVGSMMVVEKFAGRVDATCPPLLDGYDFTLCMNLRLFVIDQNEMYLATKLNTVRSITLPPVVVWMELPPPPFPLGFPDDDEKKENVMHKIIQLMNEELNAHLRTQGTYVSLETMQVNDDTWNTKFAVMVQQQDFESATTPAEVLSTDFVQTKKFIMDYYNRVNEVLYMDTSIIPFCDQTMLLQMMHKLVAIVRNVLGFPLIYANPPEALKDFHIENITIMKLLMPASFNNDTTRDALMDTDMDAALLQVLRELYGPDHVVTLIFPMPKYEFSKLTDEQLIQVRWFILDLVRARLAECEILSVDSMDTSSQGTMCEATITNRTETVVPTPPFNLQSEYEVFVPSRYKFNVSVCLDGIDWVALEELIANYTEENKPRHKSACDRSCIIGLAVLTALVLTALIAVLVVLTSKRRRLAAVVAPVHPKFKSTLDEEEEEEMETSNPLEVKEEERTRDTY</sequence>
<dbReference type="EMBL" id="AHKC01013700">
    <property type="protein sequence ID" value="EKF29253.1"/>
    <property type="molecule type" value="Genomic_DNA"/>
</dbReference>
<feature type="region of interest" description="Disordered" evidence="1">
    <location>
        <begin position="572"/>
        <end position="599"/>
    </location>
</feature>
<dbReference type="OrthoDB" id="271747at2759"/>
<feature type="compositionally biased region" description="Basic and acidic residues" evidence="1">
    <location>
        <begin position="588"/>
        <end position="599"/>
    </location>
</feature>
<keyword evidence="2" id="KW-1133">Transmembrane helix</keyword>
<accession>K2M2Q9</accession>
<keyword evidence="4" id="KW-1185">Reference proteome</keyword>
<evidence type="ECO:0008006" key="5">
    <source>
        <dbReference type="Google" id="ProtNLM"/>
    </source>
</evidence>
<evidence type="ECO:0000256" key="2">
    <source>
        <dbReference type="SAM" id="Phobius"/>
    </source>
</evidence>
<evidence type="ECO:0000313" key="3">
    <source>
        <dbReference type="EMBL" id="EKF29253.1"/>
    </source>
</evidence>
<evidence type="ECO:0000313" key="4">
    <source>
        <dbReference type="Proteomes" id="UP000007350"/>
    </source>
</evidence>
<name>K2M2Q9_TRYCR</name>
<dbReference type="AlphaFoldDB" id="K2M2Q9"/>
<organism evidence="3 4">
    <name type="scientific">Trypanosoma cruzi marinkellei</name>
    <dbReference type="NCBI Taxonomy" id="85056"/>
    <lineage>
        <taxon>Eukaryota</taxon>
        <taxon>Discoba</taxon>
        <taxon>Euglenozoa</taxon>
        <taxon>Kinetoplastea</taxon>
        <taxon>Metakinetoplastina</taxon>
        <taxon>Trypanosomatida</taxon>
        <taxon>Trypanosomatidae</taxon>
        <taxon>Trypanosoma</taxon>
        <taxon>Schizotrypanum</taxon>
    </lineage>
</organism>
<keyword evidence="2" id="KW-0812">Transmembrane</keyword>
<comment type="caution">
    <text evidence="3">The sequence shown here is derived from an EMBL/GenBank/DDBJ whole genome shotgun (WGS) entry which is preliminary data.</text>
</comment>
<dbReference type="SUPFAM" id="SSF63825">
    <property type="entry name" value="YWTD domain"/>
    <property type="match status" value="1"/>
</dbReference>
<reference evidence="3 4" key="1">
    <citation type="journal article" date="2012" name="BMC Genomics">
        <title>Comparative genomic analysis of human infective Trypanosoma cruzi lineages with the bat-restricted subspecies T. cruzi marinkellei.</title>
        <authorList>
            <person name="Franzen O."/>
            <person name="Talavera-Lopez C."/>
            <person name="Ochaya S."/>
            <person name="Butler C.E."/>
            <person name="Messenger L.A."/>
            <person name="Lewis M.D."/>
            <person name="Llewellyn M.S."/>
            <person name="Marinkelle C.J."/>
            <person name="Tyler K.M."/>
            <person name="Miles M.A."/>
            <person name="Andersson B."/>
        </authorList>
    </citation>
    <scope>NUCLEOTIDE SEQUENCE [LARGE SCALE GENOMIC DNA]</scope>
    <source>
        <strain evidence="3 4">B7</strain>
    </source>
</reference>
<proteinExistence type="predicted"/>
<feature type="non-terminal residue" evidence="3">
    <location>
        <position position="1"/>
    </location>
</feature>